<evidence type="ECO:0000313" key="2">
    <source>
        <dbReference type="Proteomes" id="UP000478183"/>
    </source>
</evidence>
<accession>A0A6L6J712</accession>
<dbReference type="GO" id="GO:0016757">
    <property type="term" value="F:glycosyltransferase activity"/>
    <property type="evidence" value="ECO:0007669"/>
    <property type="project" value="TreeGrafter"/>
</dbReference>
<reference evidence="1 2" key="1">
    <citation type="submission" date="2019-11" db="EMBL/GenBank/DDBJ databases">
        <authorList>
            <person name="Dong K."/>
        </authorList>
    </citation>
    <scope>NUCLEOTIDE SEQUENCE [LARGE SCALE GENOMIC DNA]</scope>
    <source>
        <strain evidence="1 2">NBRC 111993</strain>
    </source>
</reference>
<organism evidence="1 2">
    <name type="scientific">Paracoccus aestuariivivens</name>
    <dbReference type="NCBI Taxonomy" id="1820333"/>
    <lineage>
        <taxon>Bacteria</taxon>
        <taxon>Pseudomonadati</taxon>
        <taxon>Pseudomonadota</taxon>
        <taxon>Alphaproteobacteria</taxon>
        <taxon>Rhodobacterales</taxon>
        <taxon>Paracoccaceae</taxon>
        <taxon>Paracoccus</taxon>
    </lineage>
</organism>
<keyword evidence="1" id="KW-0808">Transferase</keyword>
<protein>
    <submittedName>
        <fullName evidence="1">Glycosyltransferase</fullName>
    </submittedName>
</protein>
<dbReference type="Proteomes" id="UP000478183">
    <property type="component" value="Unassembled WGS sequence"/>
</dbReference>
<dbReference type="Pfam" id="PF13692">
    <property type="entry name" value="Glyco_trans_1_4"/>
    <property type="match status" value="1"/>
</dbReference>
<evidence type="ECO:0000313" key="1">
    <source>
        <dbReference type="EMBL" id="MTH77893.1"/>
    </source>
</evidence>
<dbReference type="Gene3D" id="3.40.50.2000">
    <property type="entry name" value="Glycogen Phosphorylase B"/>
    <property type="match status" value="2"/>
</dbReference>
<comment type="caution">
    <text evidence="1">The sequence shown here is derived from an EMBL/GenBank/DDBJ whole genome shotgun (WGS) entry which is preliminary data.</text>
</comment>
<dbReference type="RefSeq" id="WP_170295123.1">
    <property type="nucleotide sequence ID" value="NZ_WMIE01000004.1"/>
</dbReference>
<dbReference type="SUPFAM" id="SSF53756">
    <property type="entry name" value="UDP-Glycosyltransferase/glycogen phosphorylase"/>
    <property type="match status" value="1"/>
</dbReference>
<dbReference type="PANTHER" id="PTHR45947:SF14">
    <property type="entry name" value="SLL1723 PROTEIN"/>
    <property type="match status" value="1"/>
</dbReference>
<dbReference type="CDD" id="cd03801">
    <property type="entry name" value="GT4_PimA-like"/>
    <property type="match status" value="1"/>
</dbReference>
<dbReference type="PANTHER" id="PTHR45947">
    <property type="entry name" value="SULFOQUINOVOSYL TRANSFERASE SQD2"/>
    <property type="match status" value="1"/>
</dbReference>
<dbReference type="AlphaFoldDB" id="A0A6L6J712"/>
<dbReference type="InterPro" id="IPR050194">
    <property type="entry name" value="Glycosyltransferase_grp1"/>
</dbReference>
<gene>
    <name evidence="1" type="ORF">GL286_09160</name>
</gene>
<keyword evidence="2" id="KW-1185">Reference proteome</keyword>
<name>A0A6L6J712_9RHOB</name>
<dbReference type="EMBL" id="WMIE01000004">
    <property type="protein sequence ID" value="MTH77893.1"/>
    <property type="molecule type" value="Genomic_DNA"/>
</dbReference>
<sequence>MRIAFYAPLKSPEHPVPSGDRQMARLLIAALRGGGHTAELVSELRAYLPDATDAAALASLESAAKSERDRIAALWRADGPPDFWFCYHPYCKAPDLLGPELARRFDLPWISAEASLSRRRNQGIWTQTQAAVEQAIAGAGMNFGLTARDRQGLREYFPDARITALPPFLDLGQSPPLAPLNGNRLVTVAMMRAGDKMDSYRALGAALRLLPANLDWRLTIAGDGPLRNEVRALLPYPQIEWAGKLSTANVIGLLQSGCAYVWPGCGEAFGLAYLEAQTCGLPVAAWATAGVPEVVTHNRTGLLAAEGDVSGLAANITRLLTDLDLRQRLGLAARQQVFQRHSLANATYILDHGLRIALEKR</sequence>
<proteinExistence type="predicted"/>